<feature type="region of interest" description="Disordered" evidence="1">
    <location>
        <begin position="557"/>
        <end position="592"/>
    </location>
</feature>
<name>A0A8R7URF0_TRIUA</name>
<dbReference type="Proteomes" id="UP000015106">
    <property type="component" value="Chromosome 6"/>
</dbReference>
<dbReference type="Gramene" id="TuG1812G0600001514.01.T01">
    <property type="protein sequence ID" value="TuG1812G0600001514.01.T01.cds386933"/>
    <property type="gene ID" value="TuG1812G0600001514.01"/>
</dbReference>
<proteinExistence type="predicted"/>
<dbReference type="EnsemblPlants" id="TuG1812G0600001514.01.T01">
    <property type="protein sequence ID" value="TuG1812G0600001514.01.T01.cds386933"/>
    <property type="gene ID" value="TuG1812G0600001514.01"/>
</dbReference>
<evidence type="ECO:0000313" key="3">
    <source>
        <dbReference type="Proteomes" id="UP000015106"/>
    </source>
</evidence>
<protein>
    <submittedName>
        <fullName evidence="2">Uncharacterized protein</fullName>
    </submittedName>
</protein>
<evidence type="ECO:0000256" key="1">
    <source>
        <dbReference type="SAM" id="MobiDB-lite"/>
    </source>
</evidence>
<sequence length="666" mass="70984">MLDAELSFSSPSPRLRASIEHGQLIILRAGDSLLHDDPRGERAAAIEEQLEQILGEPADERHPLLSGHHRHGLGVPQVPEHYLRHGGAVASFRELPHDRLVVCLPRVRRRLVELHVAEHEHSLHHLLRRQAGAHSHLQDLVEHCLEVGVHTPIHVPDEFSLFGEGVALDHVDVRLLAEGDHAAAPRVVGELGHEEAKRDADVHGQAGHASGHVAHGHAAVELAEGAHVVDHALPLQVGQSAVVPILAEGLDDLVREQRARGDPLLAGLDIGEVCVEALGVVLEEEVLVVLHGHGGHARVHHGLPGARRDEHLGELKRGAERHDGRSAEVLARAVRVVRVREVVAELRRRAPGEEPPRDGLAEEGGAVVGRVQRRAPLGREREILDIADRQLAHVLRKELGEQVGRAIVQEPVRGVAAVHLQRPRRGLCPLGPAGHRGRGRQLPVTLQAGRGALLRRSDGRGAVLATRLAAARAAAPAASAPPAANEAAALGLEAGLLAGGPGGLAAVHDAVEQLGQVLEVAEGGDGGGVARERGRVAGVEPERGGVEALAVGLAGPPHAAEVGDEAERGDRVGGPGGGEQRGDGGGRRAGHHVEEEVEAGVPRGHERRRGVLRQRLPRPARLRRLVEAGVQQVHERVARWYRRARCGGSLRRADQGKAGHGNRRSF</sequence>
<keyword evidence="3" id="KW-1185">Reference proteome</keyword>
<reference evidence="3" key="1">
    <citation type="journal article" date="2013" name="Nature">
        <title>Draft genome of the wheat A-genome progenitor Triticum urartu.</title>
        <authorList>
            <person name="Ling H.Q."/>
            <person name="Zhao S."/>
            <person name="Liu D."/>
            <person name="Wang J."/>
            <person name="Sun H."/>
            <person name="Zhang C."/>
            <person name="Fan H."/>
            <person name="Li D."/>
            <person name="Dong L."/>
            <person name="Tao Y."/>
            <person name="Gao C."/>
            <person name="Wu H."/>
            <person name="Li Y."/>
            <person name="Cui Y."/>
            <person name="Guo X."/>
            <person name="Zheng S."/>
            <person name="Wang B."/>
            <person name="Yu K."/>
            <person name="Liang Q."/>
            <person name="Yang W."/>
            <person name="Lou X."/>
            <person name="Chen J."/>
            <person name="Feng M."/>
            <person name="Jian J."/>
            <person name="Zhang X."/>
            <person name="Luo G."/>
            <person name="Jiang Y."/>
            <person name="Liu J."/>
            <person name="Wang Z."/>
            <person name="Sha Y."/>
            <person name="Zhang B."/>
            <person name="Wu H."/>
            <person name="Tang D."/>
            <person name="Shen Q."/>
            <person name="Xue P."/>
            <person name="Zou S."/>
            <person name="Wang X."/>
            <person name="Liu X."/>
            <person name="Wang F."/>
            <person name="Yang Y."/>
            <person name="An X."/>
            <person name="Dong Z."/>
            <person name="Zhang K."/>
            <person name="Zhang X."/>
            <person name="Luo M.C."/>
            <person name="Dvorak J."/>
            <person name="Tong Y."/>
            <person name="Wang J."/>
            <person name="Yang H."/>
            <person name="Li Z."/>
            <person name="Wang D."/>
            <person name="Zhang A."/>
            <person name="Wang J."/>
        </authorList>
    </citation>
    <scope>NUCLEOTIDE SEQUENCE</scope>
    <source>
        <strain evidence="3">cv. G1812</strain>
    </source>
</reference>
<dbReference type="AlphaFoldDB" id="A0A8R7URF0"/>
<reference evidence="2" key="3">
    <citation type="submission" date="2022-06" db="UniProtKB">
        <authorList>
            <consortium name="EnsemblPlants"/>
        </authorList>
    </citation>
    <scope>IDENTIFICATION</scope>
</reference>
<accession>A0A8R7URF0</accession>
<evidence type="ECO:0000313" key="2">
    <source>
        <dbReference type="EnsemblPlants" id="TuG1812G0600001514.01.T01.cds386933"/>
    </source>
</evidence>
<feature type="compositionally biased region" description="Basic and acidic residues" evidence="1">
    <location>
        <begin position="580"/>
        <end position="592"/>
    </location>
</feature>
<organism evidence="2 3">
    <name type="scientific">Triticum urartu</name>
    <name type="common">Red wild einkorn</name>
    <name type="synonym">Crithodium urartu</name>
    <dbReference type="NCBI Taxonomy" id="4572"/>
    <lineage>
        <taxon>Eukaryota</taxon>
        <taxon>Viridiplantae</taxon>
        <taxon>Streptophyta</taxon>
        <taxon>Embryophyta</taxon>
        <taxon>Tracheophyta</taxon>
        <taxon>Spermatophyta</taxon>
        <taxon>Magnoliopsida</taxon>
        <taxon>Liliopsida</taxon>
        <taxon>Poales</taxon>
        <taxon>Poaceae</taxon>
        <taxon>BOP clade</taxon>
        <taxon>Pooideae</taxon>
        <taxon>Triticodae</taxon>
        <taxon>Triticeae</taxon>
        <taxon>Triticinae</taxon>
        <taxon>Triticum</taxon>
    </lineage>
</organism>
<gene>
    <name evidence="2" type="primary">LOC125516319</name>
</gene>
<reference evidence="2" key="2">
    <citation type="submission" date="2018-03" db="EMBL/GenBank/DDBJ databases">
        <title>The Triticum urartu genome reveals the dynamic nature of wheat genome evolution.</title>
        <authorList>
            <person name="Ling H."/>
            <person name="Ma B."/>
            <person name="Shi X."/>
            <person name="Liu H."/>
            <person name="Dong L."/>
            <person name="Sun H."/>
            <person name="Cao Y."/>
            <person name="Gao Q."/>
            <person name="Zheng S."/>
            <person name="Li Y."/>
            <person name="Yu Y."/>
            <person name="Du H."/>
            <person name="Qi M."/>
            <person name="Li Y."/>
            <person name="Yu H."/>
            <person name="Cui Y."/>
            <person name="Wang N."/>
            <person name="Chen C."/>
            <person name="Wu H."/>
            <person name="Zhao Y."/>
            <person name="Zhang J."/>
            <person name="Li Y."/>
            <person name="Zhou W."/>
            <person name="Zhang B."/>
            <person name="Hu W."/>
            <person name="Eijk M."/>
            <person name="Tang J."/>
            <person name="Witsenboer H."/>
            <person name="Zhao S."/>
            <person name="Li Z."/>
            <person name="Zhang A."/>
            <person name="Wang D."/>
            <person name="Liang C."/>
        </authorList>
    </citation>
    <scope>NUCLEOTIDE SEQUENCE [LARGE SCALE GENOMIC DNA]</scope>
    <source>
        <strain evidence="2">cv. G1812</strain>
    </source>
</reference>